<dbReference type="PANTHER" id="PTHR43243">
    <property type="entry name" value="INNER MEMBRANE TRANSPORTER YGJI-RELATED"/>
    <property type="match status" value="1"/>
</dbReference>
<dbReference type="PIRSF" id="PIRSF006060">
    <property type="entry name" value="AA_transporter"/>
    <property type="match status" value="1"/>
</dbReference>
<comment type="subcellular location">
    <subcellularLocation>
        <location evidence="1">Membrane</location>
        <topology evidence="1">Multi-pass membrane protein</topology>
    </subcellularLocation>
</comment>
<dbReference type="Pfam" id="PF13906">
    <property type="entry name" value="AA_permease_C"/>
    <property type="match status" value="1"/>
</dbReference>
<feature type="transmembrane region" description="Helical" evidence="6">
    <location>
        <begin position="324"/>
        <end position="346"/>
    </location>
</feature>
<feature type="transmembrane region" description="Helical" evidence="6">
    <location>
        <begin position="571"/>
        <end position="595"/>
    </location>
</feature>
<comment type="caution">
    <text evidence="8">The sequence shown here is derived from an EMBL/GenBank/DDBJ whole genome shotgun (WGS) entry which is preliminary data.</text>
</comment>
<evidence type="ECO:0000313" key="8">
    <source>
        <dbReference type="EMBL" id="KAH0909485.1"/>
    </source>
</evidence>
<feature type="transmembrane region" description="Helical" evidence="6">
    <location>
        <begin position="44"/>
        <end position="67"/>
    </location>
</feature>
<sequence length="649" mass="69470">MGFLVDTQKEGGGYSWGCVRSLVRRKQVDSAANGHSHHQQLAKALTVSHLVAIGVGATIGAGVYILVGTVAREHSGPSLALSFLIAGIAAALSAFCYAELSSRCPSAGSAYHYSYICVGEGVAWLIGWALILEYTIGGSAVARGISPNLALIFGGEDGLPSILARHQIPGLDVVVDPCAAILVFIVTGFLCLGIKESTFAQGIVTAVNVCVLLFVIVAGSYLGFKTGWAGYELPTGFFPFGVDGMFAGAATVFFAFIGFDSLASTAEEVKNPQRDLPIGIGLALFLCCSLYMMVSIVIVGLVPYYAMDPDTPISSAFASHDMQWAVYLITLGAVMALCSALMGSLLPQPRILMAMARDGLLPSLFSDVNRRTQVPVKATLATGFCAATLSFFLDVSQLAGMVSVGTLLAFTMVAISVLILRYVPPDEQPLPSSLQERIDSVSFIPGESKSSHHVGTSSNSTKQPLISENDASVMEKQEALGFCKGFERRKQKEGRWMEHYVHMYWGIPSKLFGVKHQLPRILICLSSSSAEMVYRFIRYPLCGIGGSLLLAGLIALSSIDQDDARHTFGHSGGFICPLVPLLPIICILINMYLLVNLGSATWARVSVWLVIGVLVYVFYGRKNSSLANAVYVTTAHAEEIYREHEASLA</sequence>
<dbReference type="InterPro" id="IPR029485">
    <property type="entry name" value="CAT_C"/>
</dbReference>
<dbReference type="Proteomes" id="UP000824890">
    <property type="component" value="Unassembled WGS sequence"/>
</dbReference>
<organism evidence="8 9">
    <name type="scientific">Brassica napus</name>
    <name type="common">Rape</name>
    <dbReference type="NCBI Taxonomy" id="3708"/>
    <lineage>
        <taxon>Eukaryota</taxon>
        <taxon>Viridiplantae</taxon>
        <taxon>Streptophyta</taxon>
        <taxon>Embryophyta</taxon>
        <taxon>Tracheophyta</taxon>
        <taxon>Spermatophyta</taxon>
        <taxon>Magnoliopsida</taxon>
        <taxon>eudicotyledons</taxon>
        <taxon>Gunneridae</taxon>
        <taxon>Pentapetalae</taxon>
        <taxon>rosids</taxon>
        <taxon>malvids</taxon>
        <taxon>Brassicales</taxon>
        <taxon>Brassicaceae</taxon>
        <taxon>Brassiceae</taxon>
        <taxon>Brassica</taxon>
    </lineage>
</organism>
<proteinExistence type="inferred from homology"/>
<dbReference type="PANTHER" id="PTHR43243:SF79">
    <property type="entry name" value="CATIONIC AMINO ACID TRANSPORTER C-TERMINAL DOMAIN-CONTAINING PROTEIN"/>
    <property type="match status" value="1"/>
</dbReference>
<feature type="transmembrane region" description="Helical" evidence="6">
    <location>
        <begin position="536"/>
        <end position="559"/>
    </location>
</feature>
<dbReference type="Gene3D" id="1.20.1740.10">
    <property type="entry name" value="Amino acid/polyamine transporter I"/>
    <property type="match status" value="1"/>
</dbReference>
<accession>A0ABQ8BXF0</accession>
<dbReference type="InterPro" id="IPR002293">
    <property type="entry name" value="AA/rel_permease1"/>
</dbReference>
<evidence type="ECO:0000313" key="9">
    <source>
        <dbReference type="Proteomes" id="UP000824890"/>
    </source>
</evidence>
<reference evidence="8 9" key="1">
    <citation type="submission" date="2021-05" db="EMBL/GenBank/DDBJ databases">
        <title>Genome Assembly of Synthetic Allotetraploid Brassica napus Reveals Homoeologous Exchanges between Subgenomes.</title>
        <authorList>
            <person name="Davis J.T."/>
        </authorList>
    </citation>
    <scope>NUCLEOTIDE SEQUENCE [LARGE SCALE GENOMIC DNA]</scope>
    <source>
        <strain evidence="9">cv. Da-Ae</strain>
        <tissue evidence="8">Seedling</tissue>
    </source>
</reference>
<feature type="transmembrane region" description="Helical" evidence="6">
    <location>
        <begin position="280"/>
        <end position="304"/>
    </location>
</feature>
<feature type="transmembrane region" description="Helical" evidence="6">
    <location>
        <begin position="602"/>
        <end position="619"/>
    </location>
</feature>
<evidence type="ECO:0000256" key="1">
    <source>
        <dbReference type="ARBA" id="ARBA00004141"/>
    </source>
</evidence>
<comment type="similarity">
    <text evidence="2">Belongs to the amino acid-polyamine-organocation (APC) superfamily. Cationic amino acid transporter (CAT) (TC 2.A.3.3) family.</text>
</comment>
<dbReference type="EMBL" id="JAGKQM010000009">
    <property type="protein sequence ID" value="KAH0909485.1"/>
    <property type="molecule type" value="Genomic_DNA"/>
</dbReference>
<protein>
    <recommendedName>
        <fullName evidence="7">Cationic amino acid transporter C-terminal domain-containing protein</fullName>
    </recommendedName>
</protein>
<feature type="transmembrane region" description="Helical" evidence="6">
    <location>
        <begin position="173"/>
        <end position="194"/>
    </location>
</feature>
<feature type="transmembrane region" description="Helical" evidence="6">
    <location>
        <begin position="206"/>
        <end position="224"/>
    </location>
</feature>
<gene>
    <name evidence="8" type="ORF">HID58_032806</name>
</gene>
<feature type="transmembrane region" description="Helical" evidence="6">
    <location>
        <begin position="374"/>
        <end position="393"/>
    </location>
</feature>
<keyword evidence="3 6" id="KW-0812">Transmembrane</keyword>
<evidence type="ECO:0000256" key="3">
    <source>
        <dbReference type="ARBA" id="ARBA00022692"/>
    </source>
</evidence>
<keyword evidence="9" id="KW-1185">Reference proteome</keyword>
<feature type="transmembrane region" description="Helical" evidence="6">
    <location>
        <begin position="79"/>
        <end position="98"/>
    </location>
</feature>
<keyword evidence="5 6" id="KW-0472">Membrane</keyword>
<evidence type="ECO:0000256" key="6">
    <source>
        <dbReference type="SAM" id="Phobius"/>
    </source>
</evidence>
<keyword evidence="4 6" id="KW-1133">Transmembrane helix</keyword>
<evidence type="ECO:0000259" key="7">
    <source>
        <dbReference type="Pfam" id="PF13906"/>
    </source>
</evidence>
<feature type="transmembrane region" description="Helical" evidence="6">
    <location>
        <begin position="110"/>
        <end position="131"/>
    </location>
</feature>
<evidence type="ECO:0000256" key="2">
    <source>
        <dbReference type="ARBA" id="ARBA00008572"/>
    </source>
</evidence>
<dbReference type="Pfam" id="PF13520">
    <property type="entry name" value="AA_permease_2"/>
    <property type="match status" value="1"/>
</dbReference>
<name>A0ABQ8BXF0_BRANA</name>
<feature type="transmembrane region" description="Helical" evidence="6">
    <location>
        <begin position="236"/>
        <end position="259"/>
    </location>
</feature>
<feature type="domain" description="Cationic amino acid transporter C-terminal" evidence="7">
    <location>
        <begin position="574"/>
        <end position="624"/>
    </location>
</feature>
<feature type="transmembrane region" description="Helical" evidence="6">
    <location>
        <begin position="399"/>
        <end position="423"/>
    </location>
</feature>
<evidence type="ECO:0000256" key="5">
    <source>
        <dbReference type="ARBA" id="ARBA00023136"/>
    </source>
</evidence>
<evidence type="ECO:0000256" key="4">
    <source>
        <dbReference type="ARBA" id="ARBA00022989"/>
    </source>
</evidence>